<keyword evidence="1" id="KW-0812">Transmembrane</keyword>
<organism evidence="2 3">
    <name type="scientific">Thraustotheca clavata</name>
    <dbReference type="NCBI Taxonomy" id="74557"/>
    <lineage>
        <taxon>Eukaryota</taxon>
        <taxon>Sar</taxon>
        <taxon>Stramenopiles</taxon>
        <taxon>Oomycota</taxon>
        <taxon>Saprolegniomycetes</taxon>
        <taxon>Saprolegniales</taxon>
        <taxon>Achlyaceae</taxon>
        <taxon>Thraustotheca</taxon>
    </lineage>
</organism>
<dbReference type="Proteomes" id="UP000243217">
    <property type="component" value="Unassembled WGS sequence"/>
</dbReference>
<feature type="transmembrane region" description="Helical" evidence="1">
    <location>
        <begin position="425"/>
        <end position="444"/>
    </location>
</feature>
<keyword evidence="1" id="KW-1133">Transmembrane helix</keyword>
<evidence type="ECO:0000313" key="2">
    <source>
        <dbReference type="EMBL" id="OQS03690.1"/>
    </source>
</evidence>
<sequence length="515" mass="59060">MLRQRWIVQAACGAAAFSASVAVFNLLLETHYEEDVQTESPALQRSFVLVGPTVSVEAVEQALETLAHGPEPSSLSLLQKERINLFWEELGPVDTFALQEITLHAQAYAQRYPQEFPLATILKALSIAGSHRTIDSTATIRRRSTLSVVGNKLFDLAADTKGGMQNAMHRAVRKYLERALDIFAERLKDSVKDKDMPMYLQTNIDVAVDQFLPDVKVELFRKTKDLFVAATSKPPLQRKYSQPEVDIKTTWQWIESYWNRGRACILYNLFPYDQSIWKCLKNPWWWSFTTIGMLPYIGQAWWCYLFILKDKRDEHQLCQFIIGFKTSQFLTLGFGSTLLGIAKYLNCTLYGSMGLCDIYGPMLSPWNTLFFLWQIALVWVAFFYLPYTERPTTASVVSPKANKKAYQDMFGNVLHMDRGGYLMKLCGYETISFCIIVALALAAHLCLEMTWQRQTIMFWIRTLYGLLSFPYLPFKIPLVENILLHTCRMGYDERGRTVRMMKIPSTTTTSPPITS</sequence>
<feature type="transmembrane region" description="Helical" evidence="1">
    <location>
        <begin position="456"/>
        <end position="474"/>
    </location>
</feature>
<dbReference type="PANTHER" id="PTHR40849">
    <property type="entry name" value="C2 CALCIUM-DEPENDENT MEMBRANE TARGETING"/>
    <property type="match status" value="1"/>
</dbReference>
<proteinExistence type="predicted"/>
<gene>
    <name evidence="2" type="ORF">THRCLA_03996</name>
</gene>
<dbReference type="EMBL" id="JNBS01000801">
    <property type="protein sequence ID" value="OQS03690.1"/>
    <property type="molecule type" value="Genomic_DNA"/>
</dbReference>
<name>A0A1W0A0Y9_9STRA</name>
<protein>
    <recommendedName>
        <fullName evidence="4">Transmembrane protein</fullName>
    </recommendedName>
</protein>
<feature type="transmembrane region" description="Helical" evidence="1">
    <location>
        <begin position="284"/>
        <end position="308"/>
    </location>
</feature>
<feature type="transmembrane region" description="Helical" evidence="1">
    <location>
        <begin position="329"/>
        <end position="346"/>
    </location>
</feature>
<comment type="caution">
    <text evidence="2">The sequence shown here is derived from an EMBL/GenBank/DDBJ whole genome shotgun (WGS) entry which is preliminary data.</text>
</comment>
<evidence type="ECO:0008006" key="4">
    <source>
        <dbReference type="Google" id="ProtNLM"/>
    </source>
</evidence>
<dbReference type="AlphaFoldDB" id="A0A1W0A0Y9"/>
<dbReference type="PANTHER" id="PTHR40849:SF2">
    <property type="entry name" value="RGS DOMAIN-CONTAINING PROTEIN"/>
    <property type="match status" value="1"/>
</dbReference>
<keyword evidence="3" id="KW-1185">Reference proteome</keyword>
<evidence type="ECO:0000313" key="3">
    <source>
        <dbReference type="Proteomes" id="UP000243217"/>
    </source>
</evidence>
<dbReference type="OrthoDB" id="67700at2759"/>
<feature type="transmembrane region" description="Helical" evidence="1">
    <location>
        <begin position="366"/>
        <end position="385"/>
    </location>
</feature>
<evidence type="ECO:0000256" key="1">
    <source>
        <dbReference type="SAM" id="Phobius"/>
    </source>
</evidence>
<reference evidence="2 3" key="1">
    <citation type="journal article" date="2014" name="Genome Biol. Evol.">
        <title>The secreted proteins of Achlya hypogyna and Thraustotheca clavata identify the ancestral oomycete secretome and reveal gene acquisitions by horizontal gene transfer.</title>
        <authorList>
            <person name="Misner I."/>
            <person name="Blouin N."/>
            <person name="Leonard G."/>
            <person name="Richards T.A."/>
            <person name="Lane C.E."/>
        </authorList>
    </citation>
    <scope>NUCLEOTIDE SEQUENCE [LARGE SCALE GENOMIC DNA]</scope>
    <source>
        <strain evidence="2 3">ATCC 34112</strain>
    </source>
</reference>
<accession>A0A1W0A0Y9</accession>
<keyword evidence="1" id="KW-0472">Membrane</keyword>